<dbReference type="Proteomes" id="UP001141259">
    <property type="component" value="Unassembled WGS sequence"/>
</dbReference>
<dbReference type="AlphaFoldDB" id="A0A9X3A0M4"/>
<feature type="domain" description="NmrA-like" evidence="3">
    <location>
        <begin position="2"/>
        <end position="285"/>
    </location>
</feature>
<reference evidence="4" key="1">
    <citation type="submission" date="2022-08" db="EMBL/GenBank/DDBJ databases">
        <authorList>
            <person name="Tistechok S."/>
            <person name="Samborskyy M."/>
            <person name="Roman I."/>
        </authorList>
    </citation>
    <scope>NUCLEOTIDE SEQUENCE</scope>
    <source>
        <strain evidence="4">DSM 103496</strain>
    </source>
</reference>
<evidence type="ECO:0000259" key="3">
    <source>
        <dbReference type="Pfam" id="PF05368"/>
    </source>
</evidence>
<name>A0A9X3A0M4_9PSEU</name>
<comment type="similarity">
    <text evidence="1">Belongs to the NmrA-type oxidoreductase family.</text>
</comment>
<comment type="caution">
    <text evidence="4">The sequence shown here is derived from an EMBL/GenBank/DDBJ whole genome shotgun (WGS) entry which is preliminary data.</text>
</comment>
<dbReference type="Gene3D" id="3.40.50.720">
    <property type="entry name" value="NAD(P)-binding Rossmann-like Domain"/>
    <property type="match status" value="1"/>
</dbReference>
<gene>
    <name evidence="4" type="ORF">NZH93_17750</name>
</gene>
<dbReference type="InterPro" id="IPR036291">
    <property type="entry name" value="NAD(P)-bd_dom_sf"/>
</dbReference>
<dbReference type="Pfam" id="PF05368">
    <property type="entry name" value="NmrA"/>
    <property type="match status" value="1"/>
</dbReference>
<dbReference type="EMBL" id="JANYMP010000007">
    <property type="protein sequence ID" value="MCS7478709.1"/>
    <property type="molecule type" value="Genomic_DNA"/>
</dbReference>
<dbReference type="InterPro" id="IPR051164">
    <property type="entry name" value="NmrA-like_oxidored"/>
</dbReference>
<dbReference type="RefSeq" id="WP_259624210.1">
    <property type="nucleotide sequence ID" value="NZ_JANYMP010000007.1"/>
</dbReference>
<proteinExistence type="inferred from homology"/>
<dbReference type="PANTHER" id="PTHR42748:SF7">
    <property type="entry name" value="NMRA LIKE REDOX SENSOR 1-RELATED"/>
    <property type="match status" value="1"/>
</dbReference>
<evidence type="ECO:0000256" key="2">
    <source>
        <dbReference type="ARBA" id="ARBA00022857"/>
    </source>
</evidence>
<evidence type="ECO:0000256" key="1">
    <source>
        <dbReference type="ARBA" id="ARBA00006328"/>
    </source>
</evidence>
<accession>A0A9X3A0M4</accession>
<dbReference type="InterPro" id="IPR008030">
    <property type="entry name" value="NmrA-like"/>
</dbReference>
<evidence type="ECO:0000313" key="4">
    <source>
        <dbReference type="EMBL" id="MCS7478709.1"/>
    </source>
</evidence>
<keyword evidence="2" id="KW-0521">NADP</keyword>
<dbReference type="PANTHER" id="PTHR42748">
    <property type="entry name" value="NITROGEN METABOLITE REPRESSION PROTEIN NMRA FAMILY MEMBER"/>
    <property type="match status" value="1"/>
</dbReference>
<keyword evidence="5" id="KW-1185">Reference proteome</keyword>
<organism evidence="4 5">
    <name type="scientific">Umezawaea endophytica</name>
    <dbReference type="NCBI Taxonomy" id="1654476"/>
    <lineage>
        <taxon>Bacteria</taxon>
        <taxon>Bacillati</taxon>
        <taxon>Actinomycetota</taxon>
        <taxon>Actinomycetes</taxon>
        <taxon>Pseudonocardiales</taxon>
        <taxon>Pseudonocardiaceae</taxon>
        <taxon>Umezawaea</taxon>
    </lineage>
</organism>
<dbReference type="SUPFAM" id="SSF51735">
    <property type="entry name" value="NAD(P)-binding Rossmann-fold domains"/>
    <property type="match status" value="1"/>
</dbReference>
<evidence type="ECO:0000313" key="5">
    <source>
        <dbReference type="Proteomes" id="UP001141259"/>
    </source>
</evidence>
<dbReference type="Gene3D" id="3.90.25.10">
    <property type="entry name" value="UDP-galactose 4-epimerase, domain 1"/>
    <property type="match status" value="1"/>
</dbReference>
<sequence length="336" mass="36860">MSSVLVIGGTGAMGSRVVLRLLEATSDDVLVLTRDPDSARATHLLDLGGGRVRAVRGDVNDIADVRKAMESVAKVFCNTDFFSSGSVTGEFDQGVAILDAARAAKVDRFVWSSLDYAAMITGGRVPVPHYDSKGAVAAHIGLRRSDEMMRKEDDGWYSRHVAVLTTAPYFENFQTRLVPQPGRLPDGREGVLFHIPLGSGRYPLIGLDDIAWFSVHVLDQWESRESPDLAVAADSLTGDQIADTFERVTGIPAAYIPVPLDAVRSTIPDFGHDFAAMFEFFQTRDVVGSDRDVPLLRRTHPGLLSFEDWLRSSGWDGTEQDVQQVPVLREARPMTE</sequence>
<protein>
    <submittedName>
        <fullName evidence="4">NmrA family NAD(P)-binding protein</fullName>
    </submittedName>
</protein>